<dbReference type="GO" id="GO:0008374">
    <property type="term" value="F:O-acyltransferase activity"/>
    <property type="evidence" value="ECO:0007669"/>
    <property type="project" value="TreeGrafter"/>
</dbReference>
<gene>
    <name evidence="6" type="primary">nodL</name>
    <name evidence="6" type="ORF">BQ8482_280061</name>
</gene>
<feature type="domain" description="Maltose/galactoside acetyltransferase" evidence="5">
    <location>
        <begin position="14"/>
        <end position="68"/>
    </location>
</feature>
<comment type="similarity">
    <text evidence="1">Belongs to the transferase hexapeptide repeat family.</text>
</comment>
<keyword evidence="3" id="KW-0677">Repeat</keyword>
<dbReference type="PANTHER" id="PTHR23416">
    <property type="entry name" value="SIALIC ACID SYNTHASE-RELATED"/>
    <property type="match status" value="1"/>
</dbReference>
<reference evidence="7" key="1">
    <citation type="submission" date="2016-12" db="EMBL/GenBank/DDBJ databases">
        <authorList>
            <person name="Brunel B."/>
        </authorList>
    </citation>
    <scope>NUCLEOTIDE SEQUENCE [LARGE SCALE GENOMIC DNA]</scope>
</reference>
<dbReference type="Gene3D" id="2.160.10.10">
    <property type="entry name" value="Hexapeptide repeat proteins"/>
    <property type="match status" value="1"/>
</dbReference>
<dbReference type="SMART" id="SM01266">
    <property type="entry name" value="Mac"/>
    <property type="match status" value="1"/>
</dbReference>
<dbReference type="InterPro" id="IPR018357">
    <property type="entry name" value="Hexapep_transf_CS"/>
</dbReference>
<evidence type="ECO:0000259" key="5">
    <source>
        <dbReference type="SMART" id="SM01266"/>
    </source>
</evidence>
<dbReference type="GO" id="GO:0016407">
    <property type="term" value="F:acetyltransferase activity"/>
    <property type="evidence" value="ECO:0007669"/>
    <property type="project" value="InterPro"/>
</dbReference>
<dbReference type="PANTHER" id="PTHR23416:SF23">
    <property type="entry name" value="ACETYLTRANSFERASE C18B11.09C-RELATED"/>
    <property type="match status" value="1"/>
</dbReference>
<dbReference type="SUPFAM" id="SSF51161">
    <property type="entry name" value="Trimeric LpxA-like enzymes"/>
    <property type="match status" value="1"/>
</dbReference>
<dbReference type="Pfam" id="PF00132">
    <property type="entry name" value="Hexapep"/>
    <property type="match status" value="1"/>
</dbReference>
<proteinExistence type="inferred from homology"/>
<dbReference type="InterPro" id="IPR024688">
    <property type="entry name" value="Mac_dom"/>
</dbReference>
<dbReference type="InterPro" id="IPR001451">
    <property type="entry name" value="Hexapep"/>
</dbReference>
<dbReference type="InterPro" id="IPR011004">
    <property type="entry name" value="Trimer_LpxA-like_sf"/>
</dbReference>
<evidence type="ECO:0000313" key="7">
    <source>
        <dbReference type="Proteomes" id="UP000245698"/>
    </source>
</evidence>
<dbReference type="EMBL" id="FUIG01000035">
    <property type="protein sequence ID" value="SJM32335.1"/>
    <property type="molecule type" value="Genomic_DNA"/>
</dbReference>
<dbReference type="Proteomes" id="UP000245698">
    <property type="component" value="Unassembled WGS sequence"/>
</dbReference>
<accession>A0A2P9AMI8</accession>
<name>A0A2P9AMI8_9HYPH</name>
<evidence type="ECO:0000256" key="1">
    <source>
        <dbReference type="ARBA" id="ARBA00007274"/>
    </source>
</evidence>
<protein>
    <submittedName>
        <fullName evidence="6">Nodulation protein L</fullName>
        <ecNumber evidence="6">2.3.1.-</ecNumber>
    </submittedName>
</protein>
<dbReference type="AlphaFoldDB" id="A0A2P9AMI8"/>
<keyword evidence="2 6" id="KW-0808">Transferase</keyword>
<keyword evidence="7" id="KW-1185">Reference proteome</keyword>
<dbReference type="PROSITE" id="PS00101">
    <property type="entry name" value="HEXAPEP_TRANSFERASES"/>
    <property type="match status" value="1"/>
</dbReference>
<evidence type="ECO:0000256" key="4">
    <source>
        <dbReference type="ARBA" id="ARBA00023315"/>
    </source>
</evidence>
<dbReference type="EC" id="2.3.1.-" evidence="6"/>
<evidence type="ECO:0000256" key="3">
    <source>
        <dbReference type="ARBA" id="ARBA00022737"/>
    </source>
</evidence>
<evidence type="ECO:0000256" key="2">
    <source>
        <dbReference type="ARBA" id="ARBA00022679"/>
    </source>
</evidence>
<keyword evidence="4 6" id="KW-0012">Acyltransferase</keyword>
<dbReference type="Pfam" id="PF12464">
    <property type="entry name" value="Mac"/>
    <property type="match status" value="1"/>
</dbReference>
<sequence length="193" mass="20147">MVRQEGIALNRSERIKMAAGEWYTCLDAELEAMRVMARDAVFEHNSLPPRQRGNIGPALKSLLGAVGEGARIEAPLHCAYGFNLFLGDGVFLNAGCTILDTAPVRIGKGTLLGPNVQIYCAEHHKEAAGRQAGVEIAKPVEIGDNAWIGGSAIILGGVRVGDGAIVGAGAVVTRDVAANTTVVGNPARPVKRG</sequence>
<organism evidence="6 7">
    <name type="scientific">Mesorhizobium delmotii</name>
    <dbReference type="NCBI Taxonomy" id="1631247"/>
    <lineage>
        <taxon>Bacteria</taxon>
        <taxon>Pseudomonadati</taxon>
        <taxon>Pseudomonadota</taxon>
        <taxon>Alphaproteobacteria</taxon>
        <taxon>Hyphomicrobiales</taxon>
        <taxon>Phyllobacteriaceae</taxon>
        <taxon>Mesorhizobium</taxon>
    </lineage>
</organism>
<evidence type="ECO:0000313" key="6">
    <source>
        <dbReference type="EMBL" id="SJM32335.1"/>
    </source>
</evidence>
<dbReference type="InterPro" id="IPR051159">
    <property type="entry name" value="Hexapeptide_acetyltransf"/>
</dbReference>
<dbReference type="CDD" id="cd03357">
    <property type="entry name" value="LbH_MAT_GAT"/>
    <property type="match status" value="1"/>
</dbReference>
<dbReference type="GO" id="GO:0005829">
    <property type="term" value="C:cytosol"/>
    <property type="evidence" value="ECO:0007669"/>
    <property type="project" value="TreeGrafter"/>
</dbReference>